<dbReference type="EMBL" id="KZ995655">
    <property type="protein sequence ID" value="RKO90236.1"/>
    <property type="molecule type" value="Genomic_DNA"/>
</dbReference>
<protein>
    <submittedName>
        <fullName evidence="1">Uncharacterized protein</fullName>
    </submittedName>
</protein>
<dbReference type="Proteomes" id="UP000269721">
    <property type="component" value="Unassembled WGS sequence"/>
</dbReference>
<organism evidence="1 2">
    <name type="scientific">Blyttiomyces helicus</name>
    <dbReference type="NCBI Taxonomy" id="388810"/>
    <lineage>
        <taxon>Eukaryota</taxon>
        <taxon>Fungi</taxon>
        <taxon>Fungi incertae sedis</taxon>
        <taxon>Chytridiomycota</taxon>
        <taxon>Chytridiomycota incertae sedis</taxon>
        <taxon>Chytridiomycetes</taxon>
        <taxon>Chytridiomycetes incertae sedis</taxon>
        <taxon>Blyttiomyces</taxon>
    </lineage>
</organism>
<keyword evidence="2" id="KW-1185">Reference proteome</keyword>
<evidence type="ECO:0000313" key="1">
    <source>
        <dbReference type="EMBL" id="RKO90236.1"/>
    </source>
</evidence>
<dbReference type="AlphaFoldDB" id="A0A4P9WI56"/>
<evidence type="ECO:0000313" key="2">
    <source>
        <dbReference type="Proteomes" id="UP000269721"/>
    </source>
</evidence>
<proteinExistence type="predicted"/>
<sequence>MSSLCQSRKVLARTATSLQRVISQEIQETLKAQLCAAGSGGLVAVDMQHSAMQNRGPPAGAPGERAFATQDIVGGKEDRVVDGECGRITQDATEGLADDSLSSRWAQMGAGWDERQVLGAQHVTEVVKVGACTVRRADGRVEVGFDHQQAYFSVAWLVCCMAAKELRRRTGWRKRCLGCAAGSEELVMASSVTVGERDEKAGAEGSGYALPASNWHRIGPHPAGVVRRAMLGLLAEAAGGETGSDGASHFGEDIVGAEVCKDVARAEVAMLVMVLK</sequence>
<reference evidence="2" key="1">
    <citation type="journal article" date="2018" name="Nat. Microbiol.">
        <title>Leveraging single-cell genomics to expand the fungal tree of life.</title>
        <authorList>
            <person name="Ahrendt S.R."/>
            <person name="Quandt C.A."/>
            <person name="Ciobanu D."/>
            <person name="Clum A."/>
            <person name="Salamov A."/>
            <person name="Andreopoulos B."/>
            <person name="Cheng J.F."/>
            <person name="Woyke T."/>
            <person name="Pelin A."/>
            <person name="Henrissat B."/>
            <person name="Reynolds N.K."/>
            <person name="Benny G.L."/>
            <person name="Smith M.E."/>
            <person name="James T.Y."/>
            <person name="Grigoriev I.V."/>
        </authorList>
    </citation>
    <scope>NUCLEOTIDE SEQUENCE [LARGE SCALE GENOMIC DNA]</scope>
</reference>
<name>A0A4P9WI56_9FUNG</name>
<accession>A0A4P9WI56</accession>
<gene>
    <name evidence="1" type="ORF">BDK51DRAFT_45808</name>
</gene>